<dbReference type="InterPro" id="IPR036291">
    <property type="entry name" value="NAD(P)-bd_dom_sf"/>
</dbReference>
<dbReference type="GO" id="GO:0103074">
    <property type="term" value="F:glucose-6-phosphate 3-dehydrogenase activity"/>
    <property type="evidence" value="ECO:0007669"/>
    <property type="project" value="UniProtKB-EC"/>
</dbReference>
<dbReference type="Gene3D" id="3.40.50.720">
    <property type="entry name" value="NAD(P)-binding Rossmann-like Domain"/>
    <property type="match status" value="1"/>
</dbReference>
<dbReference type="InterPro" id="IPR000683">
    <property type="entry name" value="Gfo/Idh/MocA-like_OxRdtase_N"/>
</dbReference>
<comment type="caution">
    <text evidence="3">The sequence shown here is derived from an EMBL/GenBank/DDBJ whole genome shotgun (WGS) entry which is preliminary data.</text>
</comment>
<dbReference type="GO" id="GO:0000166">
    <property type="term" value="F:nucleotide binding"/>
    <property type="evidence" value="ECO:0007669"/>
    <property type="project" value="InterPro"/>
</dbReference>
<reference evidence="4 7" key="3">
    <citation type="submission" date="2016-08" db="EMBL/GenBank/DDBJ databases">
        <authorList>
            <person name="Seilhamer J.J."/>
        </authorList>
    </citation>
    <scope>NUCLEOTIDE SEQUENCE [LARGE SCALE GENOMIC DNA]</scope>
    <source>
        <strain evidence="4 7">NML150140-1</strain>
    </source>
</reference>
<dbReference type="PANTHER" id="PTHR43377">
    <property type="entry name" value="BILIVERDIN REDUCTASE A"/>
    <property type="match status" value="1"/>
</dbReference>
<evidence type="ECO:0000259" key="2">
    <source>
        <dbReference type="Pfam" id="PF22725"/>
    </source>
</evidence>
<evidence type="ECO:0000313" key="4">
    <source>
        <dbReference type="EMBL" id="ODR48007.1"/>
    </source>
</evidence>
<reference evidence="5 8" key="2">
    <citation type="submission" date="2016-08" db="EMBL/GenBank/DDBJ databases">
        <title>Characterization of Isolates of Eisenbergiella tayi Derived from Blood Cultures, Using Whole Genome Sequencing.</title>
        <authorList>
            <person name="Bernier A.-M."/>
            <person name="Burdz T."/>
            <person name="Wiebe D."/>
            <person name="Bernard K."/>
        </authorList>
    </citation>
    <scope>NUCLEOTIDE SEQUENCE [LARGE SCALE GENOMIC DNA]</scope>
    <source>
        <strain evidence="5 8">NML120146</strain>
    </source>
</reference>
<evidence type="ECO:0000313" key="8">
    <source>
        <dbReference type="Proteomes" id="UP000094869"/>
    </source>
</evidence>
<dbReference type="EC" id="1.1.1.361" evidence="3"/>
<dbReference type="EMBL" id="MCGH01000001">
    <property type="protein sequence ID" value="ODM08966.1"/>
    <property type="molecule type" value="Genomic_DNA"/>
</dbReference>
<evidence type="ECO:0000313" key="3">
    <source>
        <dbReference type="EMBL" id="ODM08966.1"/>
    </source>
</evidence>
<dbReference type="EMBL" id="MEHA01000018">
    <property type="protein sequence ID" value="ODR48007.1"/>
    <property type="molecule type" value="Genomic_DNA"/>
</dbReference>
<dbReference type="PANTHER" id="PTHR43377:SF1">
    <property type="entry name" value="BILIVERDIN REDUCTASE A"/>
    <property type="match status" value="1"/>
</dbReference>
<dbReference type="Proteomes" id="UP000094869">
    <property type="component" value="Unassembled WGS sequence"/>
</dbReference>
<keyword evidence="3" id="KW-0560">Oxidoreductase</keyword>
<dbReference type="InterPro" id="IPR055170">
    <property type="entry name" value="GFO_IDH_MocA-like_dom"/>
</dbReference>
<reference evidence="3 6" key="1">
    <citation type="submission" date="2016-07" db="EMBL/GenBank/DDBJ databases">
        <title>Characterization of isolates of Eisenbergiella tayi derived from blood cultures, using whole genome sequencing.</title>
        <authorList>
            <person name="Burdz T."/>
            <person name="Wiebe D."/>
            <person name="Huynh C."/>
            <person name="Bernard K."/>
        </authorList>
    </citation>
    <scope>NUCLEOTIDE SEQUENCE [LARGE SCALE GENOMIC DNA]</scope>
    <source>
        <strain evidence="3 6">NML 110608</strain>
    </source>
</reference>
<name>A0A1E3ALG6_9FIRM</name>
<dbReference type="SUPFAM" id="SSF51735">
    <property type="entry name" value="NAD(P)-binding Rossmann-fold domains"/>
    <property type="match status" value="1"/>
</dbReference>
<dbReference type="InterPro" id="IPR051450">
    <property type="entry name" value="Gfo/Idh/MocA_Oxidoreductases"/>
</dbReference>
<feature type="domain" description="Gfo/Idh/MocA-like oxidoreductase N-terminal" evidence="1">
    <location>
        <begin position="3"/>
        <end position="117"/>
    </location>
</feature>
<evidence type="ECO:0000313" key="5">
    <source>
        <dbReference type="EMBL" id="ODR59779.1"/>
    </source>
</evidence>
<dbReference type="Gene3D" id="3.30.360.10">
    <property type="entry name" value="Dihydrodipicolinate Reductase, domain 2"/>
    <property type="match status" value="1"/>
</dbReference>
<keyword evidence="8" id="KW-1185">Reference proteome</keyword>
<dbReference type="PATRIC" id="fig|1432052.4.peg.666"/>
<proteinExistence type="predicted"/>
<evidence type="ECO:0000313" key="6">
    <source>
        <dbReference type="Proteomes" id="UP000094067"/>
    </source>
</evidence>
<dbReference type="Proteomes" id="UP000094067">
    <property type="component" value="Unassembled WGS sequence"/>
</dbReference>
<dbReference type="EMBL" id="MEHD01000014">
    <property type="protein sequence ID" value="ODR59779.1"/>
    <property type="molecule type" value="Genomic_DNA"/>
</dbReference>
<gene>
    <name evidence="3" type="primary">ntdC</name>
    <name evidence="4" type="ORF">BEI59_21830</name>
    <name evidence="3" type="ORF">BEI61_00595</name>
    <name evidence="5" type="ORF">BEI63_06380</name>
</gene>
<feature type="domain" description="GFO/IDH/MocA-like oxidoreductase" evidence="2">
    <location>
        <begin position="125"/>
        <end position="248"/>
    </location>
</feature>
<organism evidence="3 6">
    <name type="scientific">Eisenbergiella tayi</name>
    <dbReference type="NCBI Taxonomy" id="1432052"/>
    <lineage>
        <taxon>Bacteria</taxon>
        <taxon>Bacillati</taxon>
        <taxon>Bacillota</taxon>
        <taxon>Clostridia</taxon>
        <taxon>Lachnospirales</taxon>
        <taxon>Lachnospiraceae</taxon>
        <taxon>Eisenbergiella</taxon>
    </lineage>
</organism>
<evidence type="ECO:0000313" key="7">
    <source>
        <dbReference type="Proteomes" id="UP000094271"/>
    </source>
</evidence>
<dbReference type="SUPFAM" id="SSF55347">
    <property type="entry name" value="Glyceraldehyde-3-phosphate dehydrogenase-like, C-terminal domain"/>
    <property type="match status" value="1"/>
</dbReference>
<dbReference type="Pfam" id="PF22725">
    <property type="entry name" value="GFO_IDH_MocA_C3"/>
    <property type="match status" value="1"/>
</dbReference>
<accession>A0A1E3ALG6</accession>
<sequence>MLKTVLIGAGGIAWKHCEALRKLGVEISGIYDVNPVNAGRLAEAFGCPVVSDPVHAIAGADMVHILTPPSKRWEYVECALAYKKHIFMEKPVAISLEDAQRMELAAKAVPVQFMVGFTQRFRKGYRIIREWLDQGRLGDVVQAYCFRIGPGPGFGGKLNDSWRTAEGYVCGMTIESLSHDIDFLQSLAGRVIQAEGFVKGTVASLPQFDNNVNAALLFEGGGIGSITASWSSHIAFNAKGIIGTRGSVMLKGEDIWDSTCLTAKFEDGTSVCESLDDIFQEGEGYLEENRHFITCIEKNIPVGCDITVGREVLAISRKILDSSIRGR</sequence>
<dbReference type="AlphaFoldDB" id="A0A1E3ALG6"/>
<evidence type="ECO:0000259" key="1">
    <source>
        <dbReference type="Pfam" id="PF01408"/>
    </source>
</evidence>
<dbReference type="OrthoDB" id="9815825at2"/>
<dbReference type="RefSeq" id="WP_069151180.1">
    <property type="nucleotide sequence ID" value="NZ_DAWDRA010000026.1"/>
</dbReference>
<dbReference type="Proteomes" id="UP000094271">
    <property type="component" value="Unassembled WGS sequence"/>
</dbReference>
<protein>
    <submittedName>
        <fullName evidence="3">Glucose-6-phosphate 3-dehydrogenase</fullName>
        <ecNumber evidence="3">1.1.1.361</ecNumber>
    </submittedName>
</protein>
<dbReference type="Pfam" id="PF01408">
    <property type="entry name" value="GFO_IDH_MocA"/>
    <property type="match status" value="1"/>
</dbReference>